<feature type="compositionally biased region" description="Polar residues" evidence="12">
    <location>
        <begin position="1664"/>
        <end position="1675"/>
    </location>
</feature>
<feature type="compositionally biased region" description="Low complexity" evidence="12">
    <location>
        <begin position="115"/>
        <end position="133"/>
    </location>
</feature>
<dbReference type="Pfam" id="PF17921">
    <property type="entry name" value="Integrase_H2C2"/>
    <property type="match status" value="1"/>
</dbReference>
<feature type="compositionally biased region" description="Acidic residues" evidence="12">
    <location>
        <begin position="482"/>
        <end position="493"/>
    </location>
</feature>
<dbReference type="InterPro" id="IPR056924">
    <property type="entry name" value="SH3_Tf2-1"/>
</dbReference>
<dbReference type="Pfam" id="PF08284">
    <property type="entry name" value="RVP_2"/>
    <property type="match status" value="1"/>
</dbReference>
<dbReference type="Gene3D" id="1.10.340.70">
    <property type="match status" value="1"/>
</dbReference>
<keyword evidence="7 14" id="KW-0695">RNA-directed DNA polymerase</keyword>
<evidence type="ECO:0000259" key="13">
    <source>
        <dbReference type="PROSITE" id="PS50994"/>
    </source>
</evidence>
<dbReference type="Gene3D" id="3.30.70.270">
    <property type="match status" value="1"/>
</dbReference>
<feature type="domain" description="Integrase catalytic" evidence="13">
    <location>
        <begin position="1313"/>
        <end position="1434"/>
    </location>
</feature>
<keyword evidence="1" id="KW-0645">Protease</keyword>
<dbReference type="CDD" id="cd00303">
    <property type="entry name" value="retropepsin_like"/>
    <property type="match status" value="1"/>
</dbReference>
<keyword evidence="8" id="KW-0808">Transferase</keyword>
<keyword evidence="10" id="KW-0233">DNA recombination</keyword>
<keyword evidence="11" id="KW-0175">Coiled coil</keyword>
<name>A0A699HKZ3_TANCI</name>
<dbReference type="SUPFAM" id="SSF56672">
    <property type="entry name" value="DNA/RNA polymerases"/>
    <property type="match status" value="1"/>
</dbReference>
<dbReference type="InterPro" id="IPR012337">
    <property type="entry name" value="RNaseH-like_sf"/>
</dbReference>
<evidence type="ECO:0000256" key="2">
    <source>
        <dbReference type="ARBA" id="ARBA00022723"/>
    </source>
</evidence>
<dbReference type="InterPro" id="IPR043128">
    <property type="entry name" value="Rev_trsase/Diguanyl_cyclase"/>
</dbReference>
<evidence type="ECO:0000256" key="11">
    <source>
        <dbReference type="SAM" id="Coils"/>
    </source>
</evidence>
<dbReference type="InterPro" id="IPR043502">
    <property type="entry name" value="DNA/RNA_pol_sf"/>
</dbReference>
<feature type="compositionally biased region" description="Low complexity" evidence="12">
    <location>
        <begin position="772"/>
        <end position="786"/>
    </location>
</feature>
<feature type="coiled-coil region" evidence="11">
    <location>
        <begin position="237"/>
        <end position="264"/>
    </location>
</feature>
<dbReference type="Pfam" id="PF03732">
    <property type="entry name" value="Retrotrans_gag"/>
    <property type="match status" value="1"/>
</dbReference>
<dbReference type="Pfam" id="PF00078">
    <property type="entry name" value="RVT_1"/>
    <property type="match status" value="1"/>
</dbReference>
<dbReference type="InterPro" id="IPR041588">
    <property type="entry name" value="Integrase_H2C2"/>
</dbReference>
<dbReference type="PANTHER" id="PTHR37984">
    <property type="entry name" value="PROTEIN CBG26694"/>
    <property type="match status" value="1"/>
</dbReference>
<organism evidence="14">
    <name type="scientific">Tanacetum cinerariifolium</name>
    <name type="common">Dalmatian daisy</name>
    <name type="synonym">Chrysanthemum cinerariifolium</name>
    <dbReference type="NCBI Taxonomy" id="118510"/>
    <lineage>
        <taxon>Eukaryota</taxon>
        <taxon>Viridiplantae</taxon>
        <taxon>Streptophyta</taxon>
        <taxon>Embryophyta</taxon>
        <taxon>Tracheophyta</taxon>
        <taxon>Spermatophyta</taxon>
        <taxon>Magnoliopsida</taxon>
        <taxon>eudicotyledons</taxon>
        <taxon>Gunneridae</taxon>
        <taxon>Pentapetalae</taxon>
        <taxon>asterids</taxon>
        <taxon>campanulids</taxon>
        <taxon>Asterales</taxon>
        <taxon>Asteraceae</taxon>
        <taxon>Asteroideae</taxon>
        <taxon>Anthemideae</taxon>
        <taxon>Anthemidinae</taxon>
        <taxon>Tanacetum</taxon>
    </lineage>
</organism>
<dbReference type="GO" id="GO:0046872">
    <property type="term" value="F:metal ion binding"/>
    <property type="evidence" value="ECO:0007669"/>
    <property type="project" value="UniProtKB-KW"/>
</dbReference>
<dbReference type="Gene3D" id="3.30.420.10">
    <property type="entry name" value="Ribonuclease H-like superfamily/Ribonuclease H"/>
    <property type="match status" value="1"/>
</dbReference>
<dbReference type="GO" id="GO:0003677">
    <property type="term" value="F:DNA binding"/>
    <property type="evidence" value="ECO:0007669"/>
    <property type="project" value="UniProtKB-KW"/>
</dbReference>
<keyword evidence="8" id="KW-0239">DNA-directed DNA polymerase</keyword>
<feature type="region of interest" description="Disordered" evidence="12">
    <location>
        <begin position="759"/>
        <end position="802"/>
    </location>
</feature>
<evidence type="ECO:0000256" key="3">
    <source>
        <dbReference type="ARBA" id="ARBA00022750"/>
    </source>
</evidence>
<feature type="region of interest" description="Disordered" evidence="12">
    <location>
        <begin position="98"/>
        <end position="133"/>
    </location>
</feature>
<feature type="region of interest" description="Disordered" evidence="12">
    <location>
        <begin position="1651"/>
        <end position="1724"/>
    </location>
</feature>
<dbReference type="PROSITE" id="PS50994">
    <property type="entry name" value="INTEGRASE"/>
    <property type="match status" value="1"/>
</dbReference>
<dbReference type="GO" id="GO:0015074">
    <property type="term" value="P:DNA integration"/>
    <property type="evidence" value="ECO:0007669"/>
    <property type="project" value="UniProtKB-KW"/>
</dbReference>
<protein>
    <submittedName>
        <fullName evidence="14">Putative reverse transcriptase domain-containing protein</fullName>
    </submittedName>
</protein>
<evidence type="ECO:0000256" key="10">
    <source>
        <dbReference type="ARBA" id="ARBA00023172"/>
    </source>
</evidence>
<keyword evidence="6" id="KW-0229">DNA integration</keyword>
<evidence type="ECO:0000256" key="5">
    <source>
        <dbReference type="ARBA" id="ARBA00022842"/>
    </source>
</evidence>
<evidence type="ECO:0000256" key="8">
    <source>
        <dbReference type="ARBA" id="ARBA00022932"/>
    </source>
</evidence>
<reference evidence="14" key="1">
    <citation type="journal article" date="2019" name="Sci. Rep.">
        <title>Draft genome of Tanacetum cinerariifolium, the natural source of mosquito coil.</title>
        <authorList>
            <person name="Yamashiro T."/>
            <person name="Shiraishi A."/>
            <person name="Satake H."/>
            <person name="Nakayama K."/>
        </authorList>
    </citation>
    <scope>NUCLEOTIDE SEQUENCE</scope>
</reference>
<keyword evidence="5" id="KW-0460">Magnesium</keyword>
<keyword evidence="2" id="KW-0479">Metal-binding</keyword>
<evidence type="ECO:0000256" key="6">
    <source>
        <dbReference type="ARBA" id="ARBA00022908"/>
    </source>
</evidence>
<gene>
    <name evidence="14" type="ORF">Tci_408089</name>
</gene>
<proteinExistence type="predicted"/>
<evidence type="ECO:0000256" key="12">
    <source>
        <dbReference type="SAM" id="MobiDB-lite"/>
    </source>
</evidence>
<feature type="compositionally biased region" description="Basic and acidic residues" evidence="12">
    <location>
        <begin position="464"/>
        <end position="481"/>
    </location>
</feature>
<dbReference type="Pfam" id="PF24626">
    <property type="entry name" value="SH3_Tf2-1"/>
    <property type="match status" value="1"/>
</dbReference>
<feature type="region of interest" description="Disordered" evidence="12">
    <location>
        <begin position="464"/>
        <end position="525"/>
    </location>
</feature>
<feature type="coiled-coil region" evidence="11">
    <location>
        <begin position="358"/>
        <end position="397"/>
    </location>
</feature>
<dbReference type="EMBL" id="BKCJ010172184">
    <property type="protein sequence ID" value="GEY36115.1"/>
    <property type="molecule type" value="Genomic_DNA"/>
</dbReference>
<evidence type="ECO:0000256" key="7">
    <source>
        <dbReference type="ARBA" id="ARBA00022918"/>
    </source>
</evidence>
<feature type="compositionally biased region" description="Low complexity" evidence="12">
    <location>
        <begin position="1685"/>
        <end position="1699"/>
    </location>
</feature>
<evidence type="ECO:0000256" key="9">
    <source>
        <dbReference type="ARBA" id="ARBA00023125"/>
    </source>
</evidence>
<comment type="caution">
    <text evidence="14">The sequence shown here is derived from an EMBL/GenBank/DDBJ whole genome shotgun (WGS) entry which is preliminary data.</text>
</comment>
<evidence type="ECO:0000256" key="1">
    <source>
        <dbReference type="ARBA" id="ARBA00022670"/>
    </source>
</evidence>
<evidence type="ECO:0000313" key="14">
    <source>
        <dbReference type="EMBL" id="GEY36115.1"/>
    </source>
</evidence>
<dbReference type="InterPro" id="IPR001584">
    <property type="entry name" value="Integrase_cat-core"/>
</dbReference>
<keyword evidence="4" id="KW-0378">Hydrolase</keyword>
<dbReference type="GO" id="GO:0006508">
    <property type="term" value="P:proteolysis"/>
    <property type="evidence" value="ECO:0007669"/>
    <property type="project" value="UniProtKB-KW"/>
</dbReference>
<dbReference type="Gene3D" id="3.10.10.10">
    <property type="entry name" value="HIV Type 1 Reverse Transcriptase, subunit A, domain 1"/>
    <property type="match status" value="2"/>
</dbReference>
<dbReference type="SUPFAM" id="SSF53098">
    <property type="entry name" value="Ribonuclease H-like"/>
    <property type="match status" value="1"/>
</dbReference>
<accession>A0A699HKZ3</accession>
<dbReference type="GO" id="GO:0004190">
    <property type="term" value="F:aspartic-type endopeptidase activity"/>
    <property type="evidence" value="ECO:0007669"/>
    <property type="project" value="UniProtKB-KW"/>
</dbReference>
<dbReference type="InterPro" id="IPR005162">
    <property type="entry name" value="Retrotrans_gag_dom"/>
</dbReference>
<dbReference type="CDD" id="cd01647">
    <property type="entry name" value="RT_LTR"/>
    <property type="match status" value="1"/>
</dbReference>
<dbReference type="InterPro" id="IPR000477">
    <property type="entry name" value="RT_dom"/>
</dbReference>
<feature type="region of interest" description="Disordered" evidence="12">
    <location>
        <begin position="155"/>
        <end position="179"/>
    </location>
</feature>
<dbReference type="InterPro" id="IPR036397">
    <property type="entry name" value="RNaseH_sf"/>
</dbReference>
<keyword evidence="8" id="KW-0548">Nucleotidyltransferase</keyword>
<dbReference type="InterPro" id="IPR050951">
    <property type="entry name" value="Retrovirus_Pol_polyprotein"/>
</dbReference>
<feature type="compositionally biased region" description="Polar residues" evidence="12">
    <location>
        <begin position="1700"/>
        <end position="1716"/>
    </location>
</feature>
<dbReference type="PANTHER" id="PTHR37984:SF5">
    <property type="entry name" value="PROTEIN NYNRIN-LIKE"/>
    <property type="match status" value="1"/>
</dbReference>
<dbReference type="GO" id="GO:0006310">
    <property type="term" value="P:DNA recombination"/>
    <property type="evidence" value="ECO:0007669"/>
    <property type="project" value="UniProtKB-KW"/>
</dbReference>
<keyword evidence="3" id="KW-0064">Aspartyl protease</keyword>
<keyword evidence="9" id="KW-0238">DNA-binding</keyword>
<evidence type="ECO:0000256" key="4">
    <source>
        <dbReference type="ARBA" id="ARBA00022801"/>
    </source>
</evidence>
<dbReference type="GO" id="GO:0003964">
    <property type="term" value="F:RNA-directed DNA polymerase activity"/>
    <property type="evidence" value="ECO:0007669"/>
    <property type="project" value="UniProtKB-KW"/>
</dbReference>
<dbReference type="GO" id="GO:0003887">
    <property type="term" value="F:DNA-directed DNA polymerase activity"/>
    <property type="evidence" value="ECO:0007669"/>
    <property type="project" value="UniProtKB-KW"/>
</dbReference>
<sequence length="1820" mass="206430">MILATIDGIVRTVCESSLRRNLKLRDEEGISSLPGVELFENLTLMGYSISPNQKFTFQKGKFSHQWKYLIHTIMQCLSPKSTWFNEFSTNIATALGEGSCTPTEPHHTPSLEAQTPSHTTHPTSSLLPITTTSIPTVTPTETTLIRHYTRRTRIAQSSVPPTVADEPASPLKDVSQGEACPTDSGFIADQDRATIAKSFTLPHDSTPRVTFPAAVKGSMQHTILELTALCTSLQMQLSELTDKFQAQEVEINRLKEIVKLLEEKEGAAATNFGDDAPIKGRSMDEKEAVAERVSDDTEEMATLLTSMDAATVLTSGVVNVPTGSGSIPTANTLAEGTVPTGSEEIPTASPVFATATIAKELEEQLAREDQRRAEQIARDAEIERIHAEEELQSMIESLDSNNETVAKYLEEYRWKVKDFKGMTFEEVEAKFNSVCKQMEDFIPMGSKEEAERIKRKCINLEQESTKKQKLSEEITEEAKSPEEDDDDVMEMDDEAKVIDPYMDDGSNNPPPPNSKNEDTPPTSLVIPVADGQPIPPIASFGQNFHFGESSSTANLLTGNSKIDTEGRMKKKFKEQVQHFVGLGCDNIEMDRVMRNVMSDLSGLNKLVKDISDRFDEYEGSNVFEDKKVLEKELESVEATIRAKRERERVQNEANHAGGPNVAPVARECTFAYFMKFSPITFRGNEAAVDTLGIEDVIRKTWAEMKVMMTKEFCPPEEIQRIECELWNLRVKEMDISTYTTRFNELMILCPVMVPTEQKKENFQGGSSGGGNSNSNRNNNNYPSNRRNGAHGKAYGLRDGDQNLGTNVVTDHSYEAESADGRVVSTNTILKGCSLNLLNHLFEIDLLPIELGTFDVIIRMDWLILHDYVIVCGKKEVHVPLKKRTLVVKGDDCVSRLKVVSCIKVKKYADRGSYLFVTQVVEKELAERRLEDVPVICEFSDVFPEDLPRLLPPRQVEFEIELVPGAAPVARAPYRLAPSEMEELDKQLQELSDKGFIRPRSSMYSKIDLRSGYHHLYVREKDIPIMAFKTRYGHYEFQVMSFGLTNAPALFMNLINRVCKPFLDKFMIVFIDGILVYSKNKEEYEEHIRIILELLQKEKLYAKFSKCEFWLDSVKFLGHVINSQGVHVDPAKVKRSRVGLLRSLRLSAQCLRIIKACNILDQKELNMRQRRWIELLSDYDCEIHYHLGKANVLADALSRKEREKTLRVRSLVLTDQKDLMQQILEAQVESLKEGNVQKEDLGRMQKQIFEIRTNGIRYHDNRIWLPLHGGLRDLIMHESHKSKYSIYPGSNKMYQDLRRLYWWPNMKADIATYQLGLPKWKWENVTIDFMTGLPRTPSGYDLIWVIVDRLTKSAQFLPKKKTDSIEKLAELYLKEIVCRHGVPMSVISSRDSLFTSRFWVSLQKALGTQLDLSTAYHPKTDGQSERTIQIYHASIKVAPFEALYGRKCRSLVCWSEVGERQLTGSELVRETTEKIVQIKNRVLIARSRQKSYADLMRRLIDFKVGDKVMLNVSPWWGVIHFGKCRKLCSQFIRPFKVIERIGPVAYNLVLPDKLRGIHDTFHVSNLKRYFVNDDMVILLDEVQLDDKLNFFEEPVEIIDREVKRLKQSWIPIVKVRTKDATIQEVKKYVSSLRYIALPNWAHDALLEFSSSKPQDHCSTEVPEGSGNTNPIASASNPPADHMETLTVKSPIPTISSPVPTAYSTDSQEPSSTTNLDESNGEEADISNMEIVITASPTPTLRINKDHPKSQIIGPVDTLIQTRNKSKEVGEQSFIATIHQKTDLTLLEFCLFSCFLSQVEPKKIFDALQDPSWVEAMQEELL</sequence>